<dbReference type="InterPro" id="IPR012338">
    <property type="entry name" value="Beta-lactam/transpept-like"/>
</dbReference>
<dbReference type="PRINTS" id="PR00922">
    <property type="entry name" value="DADACBPTASE3"/>
</dbReference>
<evidence type="ECO:0000256" key="1">
    <source>
        <dbReference type="ARBA" id="ARBA00006096"/>
    </source>
</evidence>
<dbReference type="EMBL" id="CM001023">
    <property type="protein sequence ID" value="EAZ79074.2"/>
    <property type="molecule type" value="Genomic_DNA"/>
</dbReference>
<dbReference type="PANTHER" id="PTHR30023:SF0">
    <property type="entry name" value="PENICILLIN-SENSITIVE CARBOXYPEPTIDASE A"/>
    <property type="match status" value="1"/>
</dbReference>
<keyword evidence="3" id="KW-0645">Protease</keyword>
<gene>
    <name evidence="3" type="ORF">ALPR1_13744</name>
</gene>
<proteinExistence type="inferred from homology"/>
<dbReference type="PANTHER" id="PTHR30023">
    <property type="entry name" value="D-ALANYL-D-ALANINE CARBOXYPEPTIDASE"/>
    <property type="match status" value="1"/>
</dbReference>
<dbReference type="Proteomes" id="UP000003919">
    <property type="component" value="Chromosome"/>
</dbReference>
<evidence type="ECO:0000313" key="3">
    <source>
        <dbReference type="EMBL" id="EAZ79074.2"/>
    </source>
</evidence>
<accession>A3I3D7</accession>
<comment type="caution">
    <text evidence="3">The sequence shown here is derived from an EMBL/GenBank/DDBJ whole genome shotgun (WGS) entry which is preliminary data.</text>
</comment>
<dbReference type="GO" id="GO:0006508">
    <property type="term" value="P:proteolysis"/>
    <property type="evidence" value="ECO:0007669"/>
    <property type="project" value="InterPro"/>
</dbReference>
<dbReference type="eggNOG" id="COG2027">
    <property type="taxonomic scope" value="Bacteria"/>
</dbReference>
<dbReference type="EMBL" id="AAXU02000001">
    <property type="protein sequence ID" value="EAZ79074.2"/>
    <property type="molecule type" value="Genomic_DNA"/>
</dbReference>
<dbReference type="GO" id="GO:0004185">
    <property type="term" value="F:serine-type carboxypeptidase activity"/>
    <property type="evidence" value="ECO:0007669"/>
    <property type="project" value="InterPro"/>
</dbReference>
<organism evidence="3 4">
    <name type="scientific">Algoriphagus machipongonensis</name>
    <dbReference type="NCBI Taxonomy" id="388413"/>
    <lineage>
        <taxon>Bacteria</taxon>
        <taxon>Pseudomonadati</taxon>
        <taxon>Bacteroidota</taxon>
        <taxon>Cytophagia</taxon>
        <taxon>Cytophagales</taxon>
        <taxon>Cyclobacteriaceae</taxon>
        <taxon>Algoriphagus</taxon>
    </lineage>
</organism>
<keyword evidence="4" id="KW-1185">Reference proteome</keyword>
<dbReference type="SUPFAM" id="SSF56601">
    <property type="entry name" value="beta-lactamase/transpeptidase-like"/>
    <property type="match status" value="1"/>
</dbReference>
<comment type="similarity">
    <text evidence="1">Belongs to the peptidase S13 family.</text>
</comment>
<dbReference type="STRING" id="388413.ALPR1_13744"/>
<dbReference type="Gene3D" id="3.40.710.10">
    <property type="entry name" value="DD-peptidase/beta-lactamase superfamily"/>
    <property type="match status" value="2"/>
</dbReference>
<evidence type="ECO:0000313" key="4">
    <source>
        <dbReference type="Proteomes" id="UP000003919"/>
    </source>
</evidence>
<name>A3I3D7_9BACT</name>
<keyword evidence="3" id="KW-0121">Carboxypeptidase</keyword>
<reference evidence="3 4" key="1">
    <citation type="journal article" date="2011" name="J. Bacteriol.">
        <title>Complete genome sequence of Algoriphagus sp. PR1, bacterial prey of a colony-forming choanoflagellate.</title>
        <authorList>
            <person name="Alegado R.A."/>
            <person name="Ferriera S."/>
            <person name="Nusbaum C."/>
            <person name="Young S.K."/>
            <person name="Zeng Q."/>
            <person name="Imamovic A."/>
            <person name="Fairclough S.R."/>
            <person name="King N."/>
        </authorList>
    </citation>
    <scope>NUCLEOTIDE SEQUENCE [LARGE SCALE GENOMIC DNA]</scope>
    <source>
        <strain evidence="3 4">PR1</strain>
    </source>
</reference>
<dbReference type="InterPro" id="IPR000667">
    <property type="entry name" value="Peptidase_S13"/>
</dbReference>
<dbReference type="AlphaFoldDB" id="A3I3D7"/>
<keyword evidence="2" id="KW-0378">Hydrolase</keyword>
<sequence>MSLTKKILFIFLLFCFSQFSYGQLTRDQYLKLESALGDQSFFSKHLSGFELYDLDSQTVVFERNSEQRFIPASTTKLFTLFAGVSILNDSTQTLRYTTQGDTIRIWGAGDPSWGYKELYQPEFKKFLAPFQTVIFSDANQDSPAFGYGWQWDDYYYDYSAERTSLPIFGNLVQVKRNGNRPVVSPKVFQSSVYPTQRSTRELERDFHSNRFYYNPNNFRGREEFIPFIYSPELFTQLASEATGKTWIYQSDSLPKENQVWRASPLLPILKEMMLESDNFLAEQTMLMVSDRIFQRLDTERAIEYLLKTYLFDLPDKPQWVDGSGLSRHNLMTPRTMVALFEKIYRMLPDDQLYELLPTGGVSGTIENSYQAQEPYIFAKTGTMSNNHSLVGLIKTKSGKIYCFAFMNSNYPYKASVVRREMEKVMVMIRDML</sequence>
<protein>
    <submittedName>
        <fullName evidence="3">D-alanyl-D-alanine carboxypeptidase/D-alanyl-D-alanine-endopeptidase</fullName>
    </submittedName>
</protein>
<evidence type="ECO:0000256" key="2">
    <source>
        <dbReference type="ARBA" id="ARBA00022801"/>
    </source>
</evidence>
<dbReference type="Pfam" id="PF02113">
    <property type="entry name" value="Peptidase_S13"/>
    <property type="match status" value="2"/>
</dbReference>
<dbReference type="GO" id="GO:0000270">
    <property type="term" value="P:peptidoglycan metabolic process"/>
    <property type="evidence" value="ECO:0007669"/>
    <property type="project" value="TreeGrafter"/>
</dbReference>
<dbReference type="HOGENOM" id="CLU_017692_1_2_10"/>